<reference evidence="1" key="1">
    <citation type="submission" date="2015-10" db="EMBL/GenBank/DDBJ databases">
        <authorList>
            <person name="Martinez-Garcia P.J."/>
            <person name="Crepeau M.W."/>
            <person name="Puiu D."/>
            <person name="Gonzalez-Ibeas D."/>
            <person name="Whalen J."/>
            <person name="Stevens K."/>
            <person name="Paul R."/>
            <person name="Butterfield T."/>
            <person name="Britton M."/>
            <person name="Reagan R."/>
            <person name="Chakraborty S."/>
            <person name="Walawage S.L."/>
            <person name="Vasquez-Gross H.A."/>
            <person name="Cardeno C."/>
            <person name="Famula R."/>
            <person name="Pratt K."/>
            <person name="Kuruganti S."/>
            <person name="Aradhya M.K."/>
            <person name="Leslie C.A."/>
            <person name="Dandekar A.M."/>
            <person name="Salzberg S.L."/>
            <person name="Wegrzyn J.L."/>
            <person name="Langley C.H."/>
            <person name="Neale D.B."/>
        </authorList>
    </citation>
    <scope>NUCLEOTIDE SEQUENCE</scope>
    <source>
        <tissue evidence="1">Leaves</tissue>
    </source>
</reference>
<dbReference type="EMBL" id="LIHL02000011">
    <property type="protein sequence ID" value="KAF5454821.1"/>
    <property type="molecule type" value="Genomic_DNA"/>
</dbReference>
<reference evidence="1" key="2">
    <citation type="submission" date="2020-03" db="EMBL/GenBank/DDBJ databases">
        <title>Walnut 2.0.</title>
        <authorList>
            <person name="Marrano A."/>
            <person name="Britton M."/>
            <person name="Zimin A.V."/>
            <person name="Zaini P.A."/>
            <person name="Workman R."/>
            <person name="Puiu D."/>
            <person name="Bianco L."/>
            <person name="Allen B.J."/>
            <person name="Troggio M."/>
            <person name="Leslie C.A."/>
            <person name="Timp W."/>
            <person name="Dendekar A."/>
            <person name="Salzberg S.L."/>
            <person name="Neale D.B."/>
        </authorList>
    </citation>
    <scope>NUCLEOTIDE SEQUENCE</scope>
    <source>
        <tissue evidence="1">Leaves</tissue>
    </source>
</reference>
<name>A0A833TSL8_JUGRE</name>
<dbReference type="PANTHER" id="PTHR47481">
    <property type="match status" value="1"/>
</dbReference>
<evidence type="ECO:0000313" key="2">
    <source>
        <dbReference type="Proteomes" id="UP000619265"/>
    </source>
</evidence>
<comment type="caution">
    <text evidence="1">The sequence shown here is derived from an EMBL/GenBank/DDBJ whole genome shotgun (WGS) entry which is preliminary data.</text>
</comment>
<dbReference type="Gramene" id="Jr11_10510_p1">
    <property type="protein sequence ID" value="cds.Jr11_10510_p1"/>
    <property type="gene ID" value="Jr11_10510"/>
</dbReference>
<dbReference type="Proteomes" id="UP000619265">
    <property type="component" value="Unassembled WGS sequence"/>
</dbReference>
<proteinExistence type="predicted"/>
<sequence>MGHLMRDLTDAASHPPYDLIPDEATTTSHKELSSTYLRWRKSDRLLRGWIIGTLSEESVSLLVGLESSYQVWHALQEAYAQESQERYFQLTQQLTYMRKEAATSLQDHLQSFKTLCGHLAAIGRPLSHNMKVFFPPQQLGSDIRTLHHLPAQATDALLRRACAAAARIRDADSTS</sequence>
<accession>A0A833TSL8</accession>
<gene>
    <name evidence="1" type="ORF">F2P56_024458</name>
</gene>
<dbReference type="Pfam" id="PF14223">
    <property type="entry name" value="Retrotran_gag_2"/>
    <property type="match status" value="1"/>
</dbReference>
<protein>
    <submittedName>
        <fullName evidence="1">Uncharacterized protein</fullName>
    </submittedName>
</protein>
<organism evidence="1 2">
    <name type="scientific">Juglans regia</name>
    <name type="common">English walnut</name>
    <dbReference type="NCBI Taxonomy" id="51240"/>
    <lineage>
        <taxon>Eukaryota</taxon>
        <taxon>Viridiplantae</taxon>
        <taxon>Streptophyta</taxon>
        <taxon>Embryophyta</taxon>
        <taxon>Tracheophyta</taxon>
        <taxon>Spermatophyta</taxon>
        <taxon>Magnoliopsida</taxon>
        <taxon>eudicotyledons</taxon>
        <taxon>Gunneridae</taxon>
        <taxon>Pentapetalae</taxon>
        <taxon>rosids</taxon>
        <taxon>fabids</taxon>
        <taxon>Fagales</taxon>
        <taxon>Juglandaceae</taxon>
        <taxon>Juglans</taxon>
    </lineage>
</organism>
<dbReference type="PANTHER" id="PTHR47481:SF2">
    <property type="entry name" value="RETROTRANSPOSON GAG DOMAIN-CONTAINING PROTEIN"/>
    <property type="match status" value="1"/>
</dbReference>
<evidence type="ECO:0000313" key="1">
    <source>
        <dbReference type="EMBL" id="KAF5454821.1"/>
    </source>
</evidence>
<dbReference type="AlphaFoldDB" id="A0A833TSL8"/>